<evidence type="ECO:0000313" key="2">
    <source>
        <dbReference type="Proteomes" id="UP000591131"/>
    </source>
</evidence>
<dbReference type="AlphaFoldDB" id="A0A7J6MKU9"/>
<dbReference type="Proteomes" id="UP000591131">
    <property type="component" value="Unassembled WGS sequence"/>
</dbReference>
<keyword evidence="2" id="KW-1185">Reference proteome</keyword>
<protein>
    <submittedName>
        <fullName evidence="1">Uncharacterized protein</fullName>
    </submittedName>
</protein>
<name>A0A7J6MKU9_PERCH</name>
<sequence>MAKPHLGETSYGILALKTLTSGMDTQGDLPLELLDKIWRYARGQDLNVFPSLECPLNEAFSYSRFFEPVVDFLIEPNNTTFPSTRDSKGRLIVMLMSGRTLYEATMDPFGLVPITVGASQIEMPEFGAIVCGKTGDFYGIGRTGLLRWRKGTSEGFQLFHDGLNVFHREVKLAGSYVVCGGDTLVTILVLDRPGGSICEPPITLSLTDRLTAWTAYDVAGKLCIVWASGEELRVIEMSNEECVRKVLVKADWVRNIRKDMQICQDTLLVGLGLGSETLCIALFDLNAGFVTDVISPPVGLNSFRVAEGRLYMHERASPFGGRILWKHLTFGRVSALKVGRRWRVPDVGKVLIGAALRSRQGNLPLRSST</sequence>
<dbReference type="EMBL" id="JAAPAO010000119">
    <property type="protein sequence ID" value="KAF4672114.1"/>
    <property type="molecule type" value="Genomic_DNA"/>
</dbReference>
<organism evidence="1 2">
    <name type="scientific">Perkinsus chesapeaki</name>
    <name type="common">Clam parasite</name>
    <name type="synonym">Perkinsus andrewsi</name>
    <dbReference type="NCBI Taxonomy" id="330153"/>
    <lineage>
        <taxon>Eukaryota</taxon>
        <taxon>Sar</taxon>
        <taxon>Alveolata</taxon>
        <taxon>Perkinsozoa</taxon>
        <taxon>Perkinsea</taxon>
        <taxon>Perkinsida</taxon>
        <taxon>Perkinsidae</taxon>
        <taxon>Perkinsus</taxon>
    </lineage>
</organism>
<reference evidence="1 2" key="1">
    <citation type="submission" date="2020-04" db="EMBL/GenBank/DDBJ databases">
        <title>Perkinsus chesapeaki whole genome sequence.</title>
        <authorList>
            <person name="Bogema D.R."/>
        </authorList>
    </citation>
    <scope>NUCLEOTIDE SEQUENCE [LARGE SCALE GENOMIC DNA]</scope>
    <source>
        <strain evidence="1">ATCC PRA-425</strain>
    </source>
</reference>
<gene>
    <name evidence="1" type="ORF">FOL47_000885</name>
</gene>
<dbReference type="OrthoDB" id="10394874at2759"/>
<evidence type="ECO:0000313" key="1">
    <source>
        <dbReference type="EMBL" id="KAF4672114.1"/>
    </source>
</evidence>
<comment type="caution">
    <text evidence="1">The sequence shown here is derived from an EMBL/GenBank/DDBJ whole genome shotgun (WGS) entry which is preliminary data.</text>
</comment>
<accession>A0A7J6MKU9</accession>
<proteinExistence type="predicted"/>